<dbReference type="GO" id="GO:0005737">
    <property type="term" value="C:cytoplasm"/>
    <property type="evidence" value="ECO:0007669"/>
    <property type="project" value="TreeGrafter"/>
</dbReference>
<keyword evidence="1" id="KW-0433">Leucine-rich repeat</keyword>
<name>L8HG49_ACACF</name>
<accession>L8HG49</accession>
<dbReference type="InterPro" id="IPR001611">
    <property type="entry name" value="Leu-rich_rpt"/>
</dbReference>
<evidence type="ECO:0000313" key="4">
    <source>
        <dbReference type="Proteomes" id="UP000011083"/>
    </source>
</evidence>
<sequence>MEKLSLHLNLLTSFPLSLLSFHKLRYLNLSHNSIAGPIPKAIGRLTGLGALILAYNRITSFPTSVAKMTSLHDLYLEGNPTLLYMPAEIMLRARADPGFLLKWNSAKDSMLTEEKQAQIERCEPVAVPTLLNLACCAVLGETTEIKYNSYLKTSRTVVVIRRVNLAPRQKQNRRAAGYWGGEPTATPCLFTFDRLGCYNAWHDADDPDVVKGVRKEAVLDPAAFT</sequence>
<dbReference type="InterPro" id="IPR032675">
    <property type="entry name" value="LRR_dom_sf"/>
</dbReference>
<dbReference type="SUPFAM" id="SSF52058">
    <property type="entry name" value="L domain-like"/>
    <property type="match status" value="1"/>
</dbReference>
<dbReference type="KEGG" id="acan:ACA1_272540"/>
<reference evidence="3 4" key="1">
    <citation type="journal article" date="2013" name="Genome Biol.">
        <title>Genome of Acanthamoeba castellanii highlights extensive lateral gene transfer and early evolution of tyrosine kinase signaling.</title>
        <authorList>
            <person name="Clarke M."/>
            <person name="Lohan A.J."/>
            <person name="Liu B."/>
            <person name="Lagkouvardos I."/>
            <person name="Roy S."/>
            <person name="Zafar N."/>
            <person name="Bertelli C."/>
            <person name="Schilde C."/>
            <person name="Kianianmomeni A."/>
            <person name="Burglin T.R."/>
            <person name="Frech C."/>
            <person name="Turcotte B."/>
            <person name="Kopec K.O."/>
            <person name="Synnott J.M."/>
            <person name="Choo C."/>
            <person name="Paponov I."/>
            <person name="Finkler A."/>
            <person name="Soon Heng Tan C."/>
            <person name="Hutchins A.P."/>
            <person name="Weinmeier T."/>
            <person name="Rattei T."/>
            <person name="Chu J.S."/>
            <person name="Gimenez G."/>
            <person name="Irimia M."/>
            <person name="Rigden D.J."/>
            <person name="Fitzpatrick D.A."/>
            <person name="Lorenzo-Morales J."/>
            <person name="Bateman A."/>
            <person name="Chiu C.H."/>
            <person name="Tang P."/>
            <person name="Hegemann P."/>
            <person name="Fromm H."/>
            <person name="Raoult D."/>
            <person name="Greub G."/>
            <person name="Miranda-Saavedra D."/>
            <person name="Chen N."/>
            <person name="Nash P."/>
            <person name="Ginger M.L."/>
            <person name="Horn M."/>
            <person name="Schaap P."/>
            <person name="Caler L."/>
            <person name="Loftus B."/>
        </authorList>
    </citation>
    <scope>NUCLEOTIDE SEQUENCE [LARGE SCALE GENOMIC DNA]</scope>
    <source>
        <strain evidence="3 4">Neff</strain>
    </source>
</reference>
<protein>
    <submittedName>
        <fullName evidence="3">Leucine rich repeat domain containing protein</fullName>
    </submittedName>
</protein>
<proteinExistence type="predicted"/>
<evidence type="ECO:0000256" key="1">
    <source>
        <dbReference type="ARBA" id="ARBA00022614"/>
    </source>
</evidence>
<dbReference type="InterPro" id="IPR050216">
    <property type="entry name" value="LRR_domain-containing"/>
</dbReference>
<dbReference type="AlphaFoldDB" id="L8HG49"/>
<evidence type="ECO:0000313" key="3">
    <source>
        <dbReference type="EMBL" id="ELR24232.1"/>
    </source>
</evidence>
<dbReference type="PANTHER" id="PTHR48051:SF1">
    <property type="entry name" value="RAS SUPPRESSOR PROTEIN 1"/>
    <property type="match status" value="1"/>
</dbReference>
<evidence type="ECO:0000256" key="2">
    <source>
        <dbReference type="ARBA" id="ARBA00022737"/>
    </source>
</evidence>
<dbReference type="EMBL" id="KB007835">
    <property type="protein sequence ID" value="ELR24232.1"/>
    <property type="molecule type" value="Genomic_DNA"/>
</dbReference>
<dbReference type="OrthoDB" id="1053178at2759"/>
<keyword evidence="2" id="KW-0677">Repeat</keyword>
<dbReference type="PANTHER" id="PTHR48051">
    <property type="match status" value="1"/>
</dbReference>
<gene>
    <name evidence="3" type="ORF">ACA1_272540</name>
</gene>
<organism evidence="3 4">
    <name type="scientific">Acanthamoeba castellanii (strain ATCC 30010 / Neff)</name>
    <dbReference type="NCBI Taxonomy" id="1257118"/>
    <lineage>
        <taxon>Eukaryota</taxon>
        <taxon>Amoebozoa</taxon>
        <taxon>Discosea</taxon>
        <taxon>Longamoebia</taxon>
        <taxon>Centramoebida</taxon>
        <taxon>Acanthamoebidae</taxon>
        <taxon>Acanthamoeba</taxon>
    </lineage>
</organism>
<dbReference type="VEuPathDB" id="AmoebaDB:ACA1_272540"/>
<dbReference type="RefSeq" id="XP_004353760.1">
    <property type="nucleotide sequence ID" value="XM_004353708.1"/>
</dbReference>
<dbReference type="STRING" id="1257118.L8HG49"/>
<dbReference type="Proteomes" id="UP000011083">
    <property type="component" value="Unassembled WGS sequence"/>
</dbReference>
<keyword evidence="4" id="KW-1185">Reference proteome</keyword>
<dbReference type="GeneID" id="14925245"/>
<dbReference type="Pfam" id="PF00560">
    <property type="entry name" value="LRR_1"/>
    <property type="match status" value="1"/>
</dbReference>
<dbReference type="Gene3D" id="3.80.10.10">
    <property type="entry name" value="Ribonuclease Inhibitor"/>
    <property type="match status" value="1"/>
</dbReference>